<sequence length="340" mass="38180">MRGRQEMFNESPKNKLSSTSTIFLYQYCWGLLNVSGFRLPYLLQPCTSGMGTRFEPTFNPLPTTSAHSSSSNAFTVQRVNEWQHFQGYSTKFYTTSAAMSTGLDKFQEALNKMLQKGDVEAIKNTMQLHDNVFKNQVKELHRLYSVQKMLMEELRKETKQNTLGSPMASSGINHLQFNNRETSTTQTAGEGLIFNLDPSSRERSGSCSGDNMRMSRGFDLERPAEEDMSTGISTVDEDQARPSTPTIARKSNKMQCIDGCEEDSDVELTLSIGGGSLSKKRSKSFPPITHKDREIDSSLSFKSERGEECSDPTTPMSSSSATCDQETKRPHWLFQSLKLK</sequence>
<feature type="non-terminal residue" evidence="2">
    <location>
        <position position="1"/>
    </location>
</feature>
<dbReference type="Proteomes" id="UP000685013">
    <property type="component" value="Chromosome 11"/>
</dbReference>
<dbReference type="PANTHER" id="PTHR33167:SF33">
    <property type="entry name" value="MYB-CC TYPE TRANSCRIPTION FACTOR LHEQLE-CONTAINING DOMAIN-CONTAINING PROTEIN"/>
    <property type="match status" value="1"/>
</dbReference>
<accession>A0AAV6MVM5</accession>
<dbReference type="PANTHER" id="PTHR33167">
    <property type="entry name" value="TRANSCRIPTION FACTOR, PUTATIVE (DUF863)-RELATED"/>
    <property type="match status" value="1"/>
</dbReference>
<dbReference type="EMBL" id="JAGKQH010000011">
    <property type="protein sequence ID" value="KAG6587737.1"/>
    <property type="molecule type" value="Genomic_DNA"/>
</dbReference>
<evidence type="ECO:0000256" key="1">
    <source>
        <dbReference type="SAM" id="MobiDB-lite"/>
    </source>
</evidence>
<feature type="region of interest" description="Disordered" evidence="1">
    <location>
        <begin position="273"/>
        <end position="327"/>
    </location>
</feature>
<dbReference type="AlphaFoldDB" id="A0AAV6MVM5"/>
<keyword evidence="3" id="KW-1185">Reference proteome</keyword>
<protein>
    <submittedName>
        <fullName evidence="2">Uncharacterized protein</fullName>
    </submittedName>
</protein>
<feature type="compositionally biased region" description="Polar residues" evidence="1">
    <location>
        <begin position="311"/>
        <end position="324"/>
    </location>
</feature>
<reference evidence="2 3" key="1">
    <citation type="journal article" date="2021" name="Hortic Res">
        <title>The domestication of Cucurbita argyrosperma as revealed by the genome of its wild relative.</title>
        <authorList>
            <person name="Barrera-Redondo J."/>
            <person name="Sanchez-de la Vega G."/>
            <person name="Aguirre-Liguori J.A."/>
            <person name="Castellanos-Morales G."/>
            <person name="Gutierrez-Guerrero Y.T."/>
            <person name="Aguirre-Dugua X."/>
            <person name="Aguirre-Planter E."/>
            <person name="Tenaillon M.I."/>
            <person name="Lira-Saade R."/>
            <person name="Eguiarte L.E."/>
        </authorList>
    </citation>
    <scope>NUCLEOTIDE SEQUENCE [LARGE SCALE GENOMIC DNA]</scope>
    <source>
        <strain evidence="2">JBR-2021</strain>
    </source>
</reference>
<proteinExistence type="predicted"/>
<organism evidence="2 3">
    <name type="scientific">Cucurbita argyrosperma subsp. sororia</name>
    <dbReference type="NCBI Taxonomy" id="37648"/>
    <lineage>
        <taxon>Eukaryota</taxon>
        <taxon>Viridiplantae</taxon>
        <taxon>Streptophyta</taxon>
        <taxon>Embryophyta</taxon>
        <taxon>Tracheophyta</taxon>
        <taxon>Spermatophyta</taxon>
        <taxon>Magnoliopsida</taxon>
        <taxon>eudicotyledons</taxon>
        <taxon>Gunneridae</taxon>
        <taxon>Pentapetalae</taxon>
        <taxon>rosids</taxon>
        <taxon>fabids</taxon>
        <taxon>Cucurbitales</taxon>
        <taxon>Cucurbitaceae</taxon>
        <taxon>Cucurbiteae</taxon>
        <taxon>Cucurbita</taxon>
    </lineage>
</organism>
<feature type="region of interest" description="Disordered" evidence="1">
    <location>
        <begin position="195"/>
        <end position="215"/>
    </location>
</feature>
<evidence type="ECO:0000313" key="3">
    <source>
        <dbReference type="Proteomes" id="UP000685013"/>
    </source>
</evidence>
<evidence type="ECO:0000313" key="2">
    <source>
        <dbReference type="EMBL" id="KAG6587737.1"/>
    </source>
</evidence>
<name>A0AAV6MVM5_9ROSI</name>
<comment type="caution">
    <text evidence="2">The sequence shown here is derived from an EMBL/GenBank/DDBJ whole genome shotgun (WGS) entry which is preliminary data.</text>
</comment>
<feature type="compositionally biased region" description="Basic and acidic residues" evidence="1">
    <location>
        <begin position="289"/>
        <end position="308"/>
    </location>
</feature>
<gene>
    <name evidence="2" type="ORF">SDJN03_16302</name>
</gene>